<protein>
    <submittedName>
        <fullName evidence="2">Uncharacterized protein</fullName>
    </submittedName>
</protein>
<dbReference type="Proteomes" id="UP001497623">
    <property type="component" value="Unassembled WGS sequence"/>
</dbReference>
<dbReference type="AlphaFoldDB" id="A0AAV2RMU0"/>
<evidence type="ECO:0000313" key="3">
    <source>
        <dbReference type="Proteomes" id="UP001497623"/>
    </source>
</evidence>
<name>A0AAV2RMU0_MEGNR</name>
<reference evidence="2 3" key="1">
    <citation type="submission" date="2024-05" db="EMBL/GenBank/DDBJ databases">
        <authorList>
            <person name="Wallberg A."/>
        </authorList>
    </citation>
    <scope>NUCLEOTIDE SEQUENCE [LARGE SCALE GENOMIC DNA]</scope>
</reference>
<feature type="region of interest" description="Disordered" evidence="1">
    <location>
        <begin position="1"/>
        <end position="49"/>
    </location>
</feature>
<proteinExistence type="predicted"/>
<keyword evidence="3" id="KW-1185">Reference proteome</keyword>
<evidence type="ECO:0000313" key="2">
    <source>
        <dbReference type="EMBL" id="CAL4126164.1"/>
    </source>
</evidence>
<sequence length="235" mass="26133">MTSQEIELHGTPDFRGVTDHSDKLLEQGLTVEPRMRIMSPPSSPHNTEDAMDIDINTPPPMAIKPKENVKKASKRHITKMSKTVKHAKIATKEPEDGTNFIKKVKEQVRGLKVASCAQLHGGDVDLNAKIEGDVVCSVDKKNVPNNEGSVDKEEGELLNDADDSLFLDIEEDEFTSDCVKPKKRVTLLPANGHPYEGFTQKNNRDRKYITIPEQMKECVTFSPGKNIANNSDLDV</sequence>
<feature type="compositionally biased region" description="Basic and acidic residues" evidence="1">
    <location>
        <begin position="1"/>
        <end position="25"/>
    </location>
</feature>
<comment type="caution">
    <text evidence="2">The sequence shown here is derived from an EMBL/GenBank/DDBJ whole genome shotgun (WGS) entry which is preliminary data.</text>
</comment>
<organism evidence="2 3">
    <name type="scientific">Meganyctiphanes norvegica</name>
    <name type="common">Northern krill</name>
    <name type="synonym">Thysanopoda norvegica</name>
    <dbReference type="NCBI Taxonomy" id="48144"/>
    <lineage>
        <taxon>Eukaryota</taxon>
        <taxon>Metazoa</taxon>
        <taxon>Ecdysozoa</taxon>
        <taxon>Arthropoda</taxon>
        <taxon>Crustacea</taxon>
        <taxon>Multicrustacea</taxon>
        <taxon>Malacostraca</taxon>
        <taxon>Eumalacostraca</taxon>
        <taxon>Eucarida</taxon>
        <taxon>Euphausiacea</taxon>
        <taxon>Euphausiidae</taxon>
        <taxon>Meganyctiphanes</taxon>
    </lineage>
</organism>
<dbReference type="EMBL" id="CAXKWB010024273">
    <property type="protein sequence ID" value="CAL4126164.1"/>
    <property type="molecule type" value="Genomic_DNA"/>
</dbReference>
<accession>A0AAV2RMU0</accession>
<gene>
    <name evidence="2" type="ORF">MNOR_LOCUS25429</name>
</gene>
<evidence type="ECO:0000256" key="1">
    <source>
        <dbReference type="SAM" id="MobiDB-lite"/>
    </source>
</evidence>
<feature type="non-terminal residue" evidence="2">
    <location>
        <position position="235"/>
    </location>
</feature>